<dbReference type="PANTHER" id="PTHR38166:SF1">
    <property type="entry name" value="C2H2-TYPE DOMAIN-CONTAINING PROTEIN"/>
    <property type="match status" value="1"/>
</dbReference>
<evidence type="ECO:0000313" key="3">
    <source>
        <dbReference type="Proteomes" id="UP001302321"/>
    </source>
</evidence>
<dbReference type="Proteomes" id="UP001302321">
    <property type="component" value="Unassembled WGS sequence"/>
</dbReference>
<dbReference type="Gene3D" id="3.30.160.60">
    <property type="entry name" value="Classic Zinc Finger"/>
    <property type="match status" value="1"/>
</dbReference>
<proteinExistence type="predicted"/>
<evidence type="ECO:0000313" key="2">
    <source>
        <dbReference type="EMBL" id="KAK4174879.1"/>
    </source>
</evidence>
<organism evidence="2 3">
    <name type="scientific">Triangularia setosa</name>
    <dbReference type="NCBI Taxonomy" id="2587417"/>
    <lineage>
        <taxon>Eukaryota</taxon>
        <taxon>Fungi</taxon>
        <taxon>Dikarya</taxon>
        <taxon>Ascomycota</taxon>
        <taxon>Pezizomycotina</taxon>
        <taxon>Sordariomycetes</taxon>
        <taxon>Sordariomycetidae</taxon>
        <taxon>Sordariales</taxon>
        <taxon>Podosporaceae</taxon>
        <taxon>Triangularia</taxon>
    </lineage>
</organism>
<dbReference type="AlphaFoldDB" id="A0AAN7A696"/>
<evidence type="ECO:0000256" key="1">
    <source>
        <dbReference type="SAM" id="MobiDB-lite"/>
    </source>
</evidence>
<keyword evidence="3" id="KW-1185">Reference proteome</keyword>
<name>A0AAN7A696_9PEZI</name>
<feature type="region of interest" description="Disordered" evidence="1">
    <location>
        <begin position="120"/>
        <end position="140"/>
    </location>
</feature>
<protein>
    <recommendedName>
        <fullName evidence="4">C2H2-type domain-containing protein</fullName>
    </recommendedName>
</protein>
<gene>
    <name evidence="2" type="ORF">QBC36DRAFT_33186</name>
</gene>
<evidence type="ECO:0008006" key="4">
    <source>
        <dbReference type="Google" id="ProtNLM"/>
    </source>
</evidence>
<feature type="region of interest" description="Disordered" evidence="1">
    <location>
        <begin position="26"/>
        <end position="85"/>
    </location>
</feature>
<feature type="compositionally biased region" description="Acidic residues" evidence="1">
    <location>
        <begin position="44"/>
        <end position="74"/>
    </location>
</feature>
<feature type="region of interest" description="Disordered" evidence="1">
    <location>
        <begin position="345"/>
        <end position="376"/>
    </location>
</feature>
<dbReference type="PANTHER" id="PTHR38166">
    <property type="entry name" value="C2H2-TYPE DOMAIN-CONTAINING PROTEIN-RELATED"/>
    <property type="match status" value="1"/>
</dbReference>
<reference evidence="2" key="1">
    <citation type="journal article" date="2023" name="Mol. Phylogenet. Evol.">
        <title>Genome-scale phylogeny and comparative genomics of the fungal order Sordariales.</title>
        <authorList>
            <person name="Hensen N."/>
            <person name="Bonometti L."/>
            <person name="Westerberg I."/>
            <person name="Brannstrom I.O."/>
            <person name="Guillou S."/>
            <person name="Cros-Aarteil S."/>
            <person name="Calhoun S."/>
            <person name="Haridas S."/>
            <person name="Kuo A."/>
            <person name="Mondo S."/>
            <person name="Pangilinan J."/>
            <person name="Riley R."/>
            <person name="LaButti K."/>
            <person name="Andreopoulos B."/>
            <person name="Lipzen A."/>
            <person name="Chen C."/>
            <person name="Yan M."/>
            <person name="Daum C."/>
            <person name="Ng V."/>
            <person name="Clum A."/>
            <person name="Steindorff A."/>
            <person name="Ohm R.A."/>
            <person name="Martin F."/>
            <person name="Silar P."/>
            <person name="Natvig D.O."/>
            <person name="Lalanne C."/>
            <person name="Gautier V."/>
            <person name="Ament-Velasquez S.L."/>
            <person name="Kruys A."/>
            <person name="Hutchinson M.I."/>
            <person name="Powell A.J."/>
            <person name="Barry K."/>
            <person name="Miller A.N."/>
            <person name="Grigoriev I.V."/>
            <person name="Debuchy R."/>
            <person name="Gladieux P."/>
            <person name="Hiltunen Thoren M."/>
            <person name="Johannesson H."/>
        </authorList>
    </citation>
    <scope>NUCLEOTIDE SEQUENCE</scope>
    <source>
        <strain evidence="2">CBS 892.96</strain>
    </source>
</reference>
<comment type="caution">
    <text evidence="2">The sequence shown here is derived from an EMBL/GenBank/DDBJ whole genome shotgun (WGS) entry which is preliminary data.</text>
</comment>
<reference evidence="2" key="2">
    <citation type="submission" date="2023-05" db="EMBL/GenBank/DDBJ databases">
        <authorList>
            <consortium name="Lawrence Berkeley National Laboratory"/>
            <person name="Steindorff A."/>
            <person name="Hensen N."/>
            <person name="Bonometti L."/>
            <person name="Westerberg I."/>
            <person name="Brannstrom I.O."/>
            <person name="Guillou S."/>
            <person name="Cros-Aarteil S."/>
            <person name="Calhoun S."/>
            <person name="Haridas S."/>
            <person name="Kuo A."/>
            <person name="Mondo S."/>
            <person name="Pangilinan J."/>
            <person name="Riley R."/>
            <person name="Labutti K."/>
            <person name="Andreopoulos B."/>
            <person name="Lipzen A."/>
            <person name="Chen C."/>
            <person name="Yanf M."/>
            <person name="Daum C."/>
            <person name="Ng V."/>
            <person name="Clum A."/>
            <person name="Ohm R."/>
            <person name="Martin F."/>
            <person name="Silar P."/>
            <person name="Natvig D."/>
            <person name="Lalanne C."/>
            <person name="Gautier V."/>
            <person name="Ament-Velasquez S.L."/>
            <person name="Kruys A."/>
            <person name="Hutchinson M.I."/>
            <person name="Powell A.J."/>
            <person name="Barry K."/>
            <person name="Miller A.N."/>
            <person name="Grigoriev I.V."/>
            <person name="Debuchy R."/>
            <person name="Gladieux P."/>
            <person name="Thoren M.H."/>
            <person name="Johannesson H."/>
        </authorList>
    </citation>
    <scope>NUCLEOTIDE SEQUENCE</scope>
    <source>
        <strain evidence="2">CBS 892.96</strain>
    </source>
</reference>
<sequence length="376" mass="42360">MLQPAHRQSIPIKGGENTSLALKIRYRHGDSTMSSTKRKRYQSESDDDLASTDSEETTDLENALDSDWDSDSSEETMPSQPQPSKDLENFARQLADQIFPALSHYITSAHYICPPTYRIRPQKRSKTSNGPSSRSILMETQDPNDASTILILRIDGYFPLACPFNISDPSRHEFCNLQHNLRSISDLVKHLSRHHPSPFYCPICSQTFPTEPACDSHIRTRSCKPQKFNIVKGVSRSTLREIIKRDNPHQPEKDRWRQIYTILFPGTPRPRRGAAYHAKGLPLAVSMARDYWGQHGRRLVGGYLAELLPELSSDINEKVAGQEGSSLLCEIAGRELVKRVIADHARKSRQTATSESENAGGLRDEGRWVAVKAGQE</sequence>
<dbReference type="EMBL" id="MU866259">
    <property type="protein sequence ID" value="KAK4174879.1"/>
    <property type="molecule type" value="Genomic_DNA"/>
</dbReference>
<accession>A0AAN7A696</accession>